<dbReference type="PANTHER" id="PTHR46224">
    <property type="entry name" value="ANKYRIN REPEAT FAMILY PROTEIN"/>
    <property type="match status" value="1"/>
</dbReference>
<dbReference type="InterPro" id="IPR051616">
    <property type="entry name" value="Cul2-RING_E3_ligase_SR"/>
</dbReference>
<organism evidence="2 3">
    <name type="scientific">Penicillium canescens</name>
    <dbReference type="NCBI Taxonomy" id="5083"/>
    <lineage>
        <taxon>Eukaryota</taxon>
        <taxon>Fungi</taxon>
        <taxon>Dikarya</taxon>
        <taxon>Ascomycota</taxon>
        <taxon>Pezizomycotina</taxon>
        <taxon>Eurotiomycetes</taxon>
        <taxon>Eurotiomycetidae</taxon>
        <taxon>Eurotiales</taxon>
        <taxon>Aspergillaceae</taxon>
        <taxon>Penicillium</taxon>
    </lineage>
</organism>
<dbReference type="Pfam" id="PF12796">
    <property type="entry name" value="Ank_2"/>
    <property type="match status" value="1"/>
</dbReference>
<dbReference type="InterPro" id="IPR002110">
    <property type="entry name" value="Ankyrin_rpt"/>
</dbReference>
<proteinExistence type="predicted"/>
<dbReference type="Gene3D" id="1.25.40.20">
    <property type="entry name" value="Ankyrin repeat-containing domain"/>
    <property type="match status" value="2"/>
</dbReference>
<protein>
    <submittedName>
        <fullName evidence="2">Uncharacterized protein</fullName>
    </submittedName>
</protein>
<feature type="repeat" description="ANK" evidence="1">
    <location>
        <begin position="240"/>
        <end position="272"/>
    </location>
</feature>
<dbReference type="PANTHER" id="PTHR46224:SF64">
    <property type="entry name" value="IQ MOTIF AND ANKYRIN REPEAT DOMAIN-CONTAINING PROTEIN 1"/>
    <property type="match status" value="1"/>
</dbReference>
<keyword evidence="1" id="KW-0040">ANK repeat</keyword>
<dbReference type="Proteomes" id="UP001219568">
    <property type="component" value="Unassembled WGS sequence"/>
</dbReference>
<dbReference type="InterPro" id="IPR036770">
    <property type="entry name" value="Ankyrin_rpt-contain_sf"/>
</dbReference>
<dbReference type="EMBL" id="JAQJZL010000009">
    <property type="protein sequence ID" value="KAJ6037936.1"/>
    <property type="molecule type" value="Genomic_DNA"/>
</dbReference>
<name>A0AAD6N6X7_PENCN</name>
<dbReference type="SMART" id="SM00248">
    <property type="entry name" value="ANK"/>
    <property type="match status" value="6"/>
</dbReference>
<reference evidence="2" key="2">
    <citation type="submission" date="2023-01" db="EMBL/GenBank/DDBJ databases">
        <authorList>
            <person name="Petersen C."/>
        </authorList>
    </citation>
    <scope>NUCLEOTIDE SEQUENCE</scope>
    <source>
        <strain evidence="2">IBT 15450</strain>
    </source>
</reference>
<evidence type="ECO:0000313" key="2">
    <source>
        <dbReference type="EMBL" id="KAJ6037936.1"/>
    </source>
</evidence>
<evidence type="ECO:0000256" key="1">
    <source>
        <dbReference type="PROSITE-ProRule" id="PRU00023"/>
    </source>
</evidence>
<gene>
    <name evidence="2" type="ORF">N7460_007707</name>
</gene>
<dbReference type="PROSITE" id="PS50297">
    <property type="entry name" value="ANK_REP_REGION"/>
    <property type="match status" value="1"/>
</dbReference>
<sequence length="371" mass="40663">MEPRASPNDYELFHDDLSTEVKYKLRRWLDFSRGERTPKGYRNALEVAAHLGDTAMVKKLLATGQGSQEKPRYGYPLLLATHSGCVETVEFLLTKGADLTASIKRTEIEETPLDIAWGQKDPQMLMTLADHLMRHEYNSTTEVHKALGKCAEQNDEYRVKQLLENRADPNFQTNGFSPALVSAANGGSVAISSILLKEGAIVDLRCDTSGCAALEVAAGKGNTKLLKLLLESGANLNGHNDGGPLIAAAKYGKLQAVHALVEKGARVDIANSKRETPIGVAASLDEKDVFAYLAPLADFGFALKSAFDEGYFYSQNQQHVGRVHSYTGTKHWHLLLQCNLAILKYKSGSVTTDISTSWAFIFVLCFLSQLI</sequence>
<dbReference type="SUPFAM" id="SSF48403">
    <property type="entry name" value="Ankyrin repeat"/>
    <property type="match status" value="1"/>
</dbReference>
<comment type="caution">
    <text evidence="2">The sequence shown here is derived from an EMBL/GenBank/DDBJ whole genome shotgun (WGS) entry which is preliminary data.</text>
</comment>
<dbReference type="AlphaFoldDB" id="A0AAD6N6X7"/>
<feature type="repeat" description="ANK" evidence="1">
    <location>
        <begin position="209"/>
        <end position="241"/>
    </location>
</feature>
<dbReference type="PROSITE" id="PS50088">
    <property type="entry name" value="ANK_REPEAT"/>
    <property type="match status" value="2"/>
</dbReference>
<evidence type="ECO:0000313" key="3">
    <source>
        <dbReference type="Proteomes" id="UP001219568"/>
    </source>
</evidence>
<accession>A0AAD6N6X7</accession>
<keyword evidence="3" id="KW-1185">Reference proteome</keyword>
<reference evidence="2" key="1">
    <citation type="journal article" date="2023" name="IMA Fungus">
        <title>Comparative genomic study of the Penicillium genus elucidates a diverse pangenome and 15 lateral gene transfer events.</title>
        <authorList>
            <person name="Petersen C."/>
            <person name="Sorensen T."/>
            <person name="Nielsen M.R."/>
            <person name="Sondergaard T.E."/>
            <person name="Sorensen J.L."/>
            <person name="Fitzpatrick D.A."/>
            <person name="Frisvad J.C."/>
            <person name="Nielsen K.L."/>
        </authorList>
    </citation>
    <scope>NUCLEOTIDE SEQUENCE</scope>
    <source>
        <strain evidence="2">IBT 15450</strain>
    </source>
</reference>
<dbReference type="Pfam" id="PF00023">
    <property type="entry name" value="Ank"/>
    <property type="match status" value="2"/>
</dbReference>